<keyword evidence="8" id="KW-0677">Repeat</keyword>
<dbReference type="GO" id="GO:0006487">
    <property type="term" value="P:protein N-linked glycosylation"/>
    <property type="evidence" value="ECO:0007669"/>
    <property type="project" value="TreeGrafter"/>
</dbReference>
<sequence length="609" mass="67559">MCGIIAYAGHRPAIPVIIEGLRHLEYRGYDSAGIGFIQGETLYHVKAKGKLNALEKKLSTYSPMLSTVGIGHTRWATHGSPSECNAHPHVNEECGIAIVHNGIIENFHELKHTLSEKQYQFKSETDTEVLTHLIAEGCKQYSSLIESFAWALRQAKGTYAVALISENNPSMVLAARMSAPLILGVGTGEYFIASDIPSFLNYTREVVFLEDNEIISITDNSWQVNDLFTLNPVKKSIQTISWDKHSAQKNGYKHFMLKEIFEQPQVIEECLSERINQETDHIYFPELDNLPIPTRIIVVACGSSYHAGIWGRNILERWAKIPTLPEIASEFRYQELITSPGELIIVISQSGETADTLAALKLAKEKGCKVIALCNVIGSTIAREADATIYTQAGPELSVASTKAVCSQMILLALLALYYSQRKKTLDIQLQQNILSDLKQLPQILQQSLPTIQDKANELAKCYSTSSSFFFLGRGEAYPLALEGALKLKELSYIHAEGYASGEMKHGPIALIDKNFPTVVIALYNNLFSKSQSNIAEIQARNGPVIILTNAPLHSNTYNENHLWTIPNAGFFTNFVTLSALQLFSYEMAGYLGKDVDQPRNLAKSVTVE</sequence>
<dbReference type="AlphaFoldDB" id="Q1MQL2"/>
<dbReference type="CDD" id="cd00714">
    <property type="entry name" value="GFAT"/>
    <property type="match status" value="1"/>
</dbReference>
<evidence type="ECO:0000256" key="7">
    <source>
        <dbReference type="ARBA" id="ARBA00022679"/>
    </source>
</evidence>
<dbReference type="SUPFAM" id="SSF53697">
    <property type="entry name" value="SIS domain"/>
    <property type="match status" value="1"/>
</dbReference>
<dbReference type="CDD" id="cd05009">
    <property type="entry name" value="SIS_GlmS_GlmD_2"/>
    <property type="match status" value="1"/>
</dbReference>
<dbReference type="GO" id="GO:0004360">
    <property type="term" value="F:glutamine-fructose-6-phosphate transaminase (isomerizing) activity"/>
    <property type="evidence" value="ECO:0007669"/>
    <property type="project" value="UniProtKB-UniRule"/>
</dbReference>
<dbReference type="GO" id="GO:0005829">
    <property type="term" value="C:cytosol"/>
    <property type="evidence" value="ECO:0007669"/>
    <property type="project" value="TreeGrafter"/>
</dbReference>
<dbReference type="InterPro" id="IPR017932">
    <property type="entry name" value="GATase_2_dom"/>
</dbReference>
<keyword evidence="5 10" id="KW-0963">Cytoplasm</keyword>
<evidence type="ECO:0000313" key="14">
    <source>
        <dbReference type="Proteomes" id="UP000002430"/>
    </source>
</evidence>
<dbReference type="Pfam" id="PF01380">
    <property type="entry name" value="SIS"/>
    <property type="match status" value="2"/>
</dbReference>
<feature type="initiator methionine" description="Removed" evidence="10">
    <location>
        <position position="1"/>
    </location>
</feature>
<feature type="domain" description="SIS" evidence="12">
    <location>
        <begin position="283"/>
        <end position="425"/>
    </location>
</feature>
<dbReference type="SUPFAM" id="SSF56235">
    <property type="entry name" value="N-terminal nucleophile aminohydrolases (Ntn hydrolases)"/>
    <property type="match status" value="1"/>
</dbReference>
<keyword evidence="14" id="KW-1185">Reference proteome</keyword>
<evidence type="ECO:0000259" key="12">
    <source>
        <dbReference type="PROSITE" id="PS51464"/>
    </source>
</evidence>
<keyword evidence="6 10" id="KW-0032">Aminotransferase</keyword>
<dbReference type="Proteomes" id="UP000002430">
    <property type="component" value="Chromosome"/>
</dbReference>
<dbReference type="EC" id="2.6.1.16" evidence="3 10"/>
<dbReference type="PANTHER" id="PTHR10937">
    <property type="entry name" value="GLUCOSAMINE--FRUCTOSE-6-PHOSPHATE AMINOTRANSFERASE, ISOMERIZING"/>
    <property type="match status" value="1"/>
</dbReference>
<dbReference type="KEGG" id="lip:LI0661"/>
<dbReference type="eggNOG" id="COG0449">
    <property type="taxonomic scope" value="Bacteria"/>
</dbReference>
<keyword evidence="13" id="KW-0413">Isomerase</keyword>
<evidence type="ECO:0000256" key="3">
    <source>
        <dbReference type="ARBA" id="ARBA00012916"/>
    </source>
</evidence>
<feature type="domain" description="SIS" evidence="12">
    <location>
        <begin position="459"/>
        <end position="599"/>
    </location>
</feature>
<dbReference type="FunFam" id="3.40.50.10490:FF:000001">
    <property type="entry name" value="Glutamine--fructose-6-phosphate aminotransferase [isomerizing]"/>
    <property type="match status" value="1"/>
</dbReference>
<dbReference type="GO" id="GO:0006047">
    <property type="term" value="P:UDP-N-acetylglucosamine metabolic process"/>
    <property type="evidence" value="ECO:0007669"/>
    <property type="project" value="TreeGrafter"/>
</dbReference>
<comment type="function">
    <text evidence="10">Catalyzes the first step in hexosamine metabolism, converting fructose-6P into glucosamine-6P using glutamine as a nitrogen source.</text>
</comment>
<dbReference type="FunFam" id="3.60.20.10:FF:000006">
    <property type="entry name" value="Glutamine--fructose-6-phosphate aminotransferase [isomerizing]"/>
    <property type="match status" value="1"/>
</dbReference>
<evidence type="ECO:0000256" key="10">
    <source>
        <dbReference type="HAMAP-Rule" id="MF_00164"/>
    </source>
</evidence>
<organism evidence="13 14">
    <name type="scientific">Lawsonia intracellularis (strain PHE/MN1-00)</name>
    <dbReference type="NCBI Taxonomy" id="363253"/>
    <lineage>
        <taxon>Bacteria</taxon>
        <taxon>Pseudomonadati</taxon>
        <taxon>Thermodesulfobacteriota</taxon>
        <taxon>Desulfovibrionia</taxon>
        <taxon>Desulfovibrionales</taxon>
        <taxon>Desulfovibrionaceae</taxon>
        <taxon>Lawsonia</taxon>
    </lineage>
</organism>
<dbReference type="Gene3D" id="3.40.50.10490">
    <property type="entry name" value="Glucose-6-phosphate isomerase like protein, domain 1"/>
    <property type="match status" value="2"/>
</dbReference>
<name>Q1MQL2_LAWIP</name>
<comment type="subcellular location">
    <subcellularLocation>
        <location evidence="2 10">Cytoplasm</location>
    </subcellularLocation>
</comment>
<dbReference type="InterPro" id="IPR005855">
    <property type="entry name" value="GFAT"/>
</dbReference>
<dbReference type="InterPro" id="IPR035466">
    <property type="entry name" value="GlmS/AgaS_SIS"/>
</dbReference>
<dbReference type="PROSITE" id="PS51464">
    <property type="entry name" value="SIS"/>
    <property type="match status" value="2"/>
</dbReference>
<dbReference type="RefSeq" id="WP_011526744.1">
    <property type="nucleotide sequence ID" value="NC_008011.1"/>
</dbReference>
<comment type="subunit">
    <text evidence="10">Homodimer.</text>
</comment>
<dbReference type="InterPro" id="IPR046348">
    <property type="entry name" value="SIS_dom_sf"/>
</dbReference>
<feature type="domain" description="Glutamine amidotransferase type-2" evidence="11">
    <location>
        <begin position="2"/>
        <end position="220"/>
    </location>
</feature>
<comment type="catalytic activity">
    <reaction evidence="1 10">
        <text>D-fructose 6-phosphate + L-glutamine = D-glucosamine 6-phosphate + L-glutamate</text>
        <dbReference type="Rhea" id="RHEA:13237"/>
        <dbReference type="ChEBI" id="CHEBI:29985"/>
        <dbReference type="ChEBI" id="CHEBI:58359"/>
        <dbReference type="ChEBI" id="CHEBI:58725"/>
        <dbReference type="ChEBI" id="CHEBI:61527"/>
        <dbReference type="EC" id="2.6.1.16"/>
    </reaction>
</comment>
<evidence type="ECO:0000313" key="13">
    <source>
        <dbReference type="EMBL" id="CAJ54715.1"/>
    </source>
</evidence>
<evidence type="ECO:0000256" key="9">
    <source>
        <dbReference type="ARBA" id="ARBA00022962"/>
    </source>
</evidence>
<dbReference type="GO" id="GO:0016853">
    <property type="term" value="F:isomerase activity"/>
    <property type="evidence" value="ECO:0007669"/>
    <property type="project" value="UniProtKB-KW"/>
</dbReference>
<reference evidence="13 14" key="1">
    <citation type="submission" date="2005-11" db="EMBL/GenBank/DDBJ databases">
        <title>The complete genome sequence of Lawsonia intracellularis: the causative agent of proliferative enteropathy.</title>
        <authorList>
            <person name="Kaur K."/>
            <person name="Zhang Q."/>
            <person name="Beckler D."/>
            <person name="Munir S."/>
            <person name="Li L."/>
            <person name="Kinsley K."/>
            <person name="Herron L."/>
            <person name="Peterson A."/>
            <person name="May B."/>
            <person name="Singh S."/>
            <person name="Gebhart C."/>
            <person name="Kapur V."/>
        </authorList>
    </citation>
    <scope>NUCLEOTIDE SEQUENCE [LARGE SCALE GENOMIC DNA]</scope>
    <source>
        <strain evidence="13 14">PHE/MN1-00</strain>
    </source>
</reference>
<keyword evidence="7 10" id="KW-0808">Transferase</keyword>
<protein>
    <recommendedName>
        <fullName evidence="4 10">Glutamine--fructose-6-phosphate aminotransferase [isomerizing]</fullName>
        <ecNumber evidence="3 10">2.6.1.16</ecNumber>
    </recommendedName>
    <alternativeName>
        <fullName evidence="10">D-fructose-6-phosphate amidotransferase</fullName>
    </alternativeName>
    <alternativeName>
        <fullName evidence="10">GFAT</fullName>
    </alternativeName>
    <alternativeName>
        <fullName evidence="10">Glucosamine-6-phosphate synthase</fullName>
    </alternativeName>
    <alternativeName>
        <fullName evidence="10">Hexosephosphate aminotransferase</fullName>
    </alternativeName>
    <alternativeName>
        <fullName evidence="10">L-glutamine--D-fructose-6-phosphate amidotransferase</fullName>
    </alternativeName>
</protein>
<dbReference type="Pfam" id="PF13522">
    <property type="entry name" value="GATase_6"/>
    <property type="match status" value="1"/>
</dbReference>
<evidence type="ECO:0000256" key="1">
    <source>
        <dbReference type="ARBA" id="ARBA00001031"/>
    </source>
</evidence>
<evidence type="ECO:0000256" key="5">
    <source>
        <dbReference type="ARBA" id="ARBA00022490"/>
    </source>
</evidence>
<evidence type="ECO:0000256" key="8">
    <source>
        <dbReference type="ARBA" id="ARBA00022737"/>
    </source>
</evidence>
<evidence type="ECO:0000256" key="2">
    <source>
        <dbReference type="ARBA" id="ARBA00004496"/>
    </source>
</evidence>
<dbReference type="OrthoDB" id="9761808at2"/>
<dbReference type="HAMAP" id="MF_00164">
    <property type="entry name" value="GlmS"/>
    <property type="match status" value="1"/>
</dbReference>
<dbReference type="NCBIfam" id="TIGR01135">
    <property type="entry name" value="glmS"/>
    <property type="match status" value="1"/>
</dbReference>
<dbReference type="Gene3D" id="3.60.20.10">
    <property type="entry name" value="Glutamine Phosphoribosylpyrophosphate, subunit 1, domain 1"/>
    <property type="match status" value="1"/>
</dbReference>
<dbReference type="InterPro" id="IPR029055">
    <property type="entry name" value="Ntn_hydrolases_N"/>
</dbReference>
<feature type="active site" description="Nucleophile; for GATase activity" evidence="10">
    <location>
        <position position="2"/>
    </location>
</feature>
<evidence type="ECO:0000259" key="11">
    <source>
        <dbReference type="PROSITE" id="PS51278"/>
    </source>
</evidence>
<keyword evidence="9" id="KW-0315">Glutamine amidotransferase</keyword>
<dbReference type="InterPro" id="IPR047084">
    <property type="entry name" value="GFAT_N"/>
</dbReference>
<dbReference type="PANTHER" id="PTHR10937:SF0">
    <property type="entry name" value="GLUTAMINE--FRUCTOSE-6-PHOSPHATE TRANSAMINASE (ISOMERIZING)"/>
    <property type="match status" value="1"/>
</dbReference>
<dbReference type="STRING" id="363253.LI0661"/>
<dbReference type="HOGENOM" id="CLU_012520_5_2_7"/>
<proteinExistence type="inferred from homology"/>
<evidence type="ECO:0000256" key="6">
    <source>
        <dbReference type="ARBA" id="ARBA00022576"/>
    </source>
</evidence>
<dbReference type="InterPro" id="IPR035490">
    <property type="entry name" value="GlmS/FrlB_SIS"/>
</dbReference>
<dbReference type="InterPro" id="IPR001347">
    <property type="entry name" value="SIS_dom"/>
</dbReference>
<dbReference type="NCBIfam" id="NF001484">
    <property type="entry name" value="PRK00331.1"/>
    <property type="match status" value="1"/>
</dbReference>
<accession>Q1MQL2</accession>
<dbReference type="EMBL" id="AM180252">
    <property type="protein sequence ID" value="CAJ54715.1"/>
    <property type="molecule type" value="Genomic_DNA"/>
</dbReference>
<dbReference type="GO" id="GO:0005975">
    <property type="term" value="P:carbohydrate metabolic process"/>
    <property type="evidence" value="ECO:0007669"/>
    <property type="project" value="UniProtKB-UniRule"/>
</dbReference>
<dbReference type="CDD" id="cd05008">
    <property type="entry name" value="SIS_GlmS_GlmD_1"/>
    <property type="match status" value="1"/>
</dbReference>
<feature type="active site" description="For Fru-6P isomerization activity" evidence="10">
    <location>
        <position position="604"/>
    </location>
</feature>
<dbReference type="GO" id="GO:0006002">
    <property type="term" value="P:fructose 6-phosphate metabolic process"/>
    <property type="evidence" value="ECO:0007669"/>
    <property type="project" value="TreeGrafter"/>
</dbReference>
<dbReference type="PROSITE" id="PS51278">
    <property type="entry name" value="GATASE_TYPE_2"/>
    <property type="match status" value="1"/>
</dbReference>
<dbReference type="GO" id="GO:0097367">
    <property type="term" value="F:carbohydrate derivative binding"/>
    <property type="evidence" value="ECO:0007669"/>
    <property type="project" value="InterPro"/>
</dbReference>
<evidence type="ECO:0000256" key="4">
    <source>
        <dbReference type="ARBA" id="ARBA00016090"/>
    </source>
</evidence>
<gene>
    <name evidence="10 13" type="primary">glmS</name>
    <name evidence="13" type="ordered locus">LI0661</name>
</gene>